<reference evidence="3" key="1">
    <citation type="journal article" date="2019" name="Int. J. Syst. Evol. Microbiol.">
        <title>The Global Catalogue of Microorganisms (GCM) 10K type strain sequencing project: providing services to taxonomists for standard genome sequencing and annotation.</title>
        <authorList>
            <consortium name="The Broad Institute Genomics Platform"/>
            <consortium name="The Broad Institute Genome Sequencing Center for Infectious Disease"/>
            <person name="Wu L."/>
            <person name="Ma J."/>
        </authorList>
    </citation>
    <scope>NUCLEOTIDE SEQUENCE [LARGE SCALE GENOMIC DNA]</scope>
    <source>
        <strain evidence="3">JCM 17805</strain>
    </source>
</reference>
<keyword evidence="1" id="KW-0472">Membrane</keyword>
<proteinExistence type="predicted"/>
<feature type="transmembrane region" description="Helical" evidence="1">
    <location>
        <begin position="65"/>
        <end position="84"/>
    </location>
</feature>
<evidence type="ECO:0000256" key="1">
    <source>
        <dbReference type="SAM" id="Phobius"/>
    </source>
</evidence>
<dbReference type="EMBL" id="BAABFL010000406">
    <property type="protein sequence ID" value="GAA4650570.1"/>
    <property type="molecule type" value="Genomic_DNA"/>
</dbReference>
<dbReference type="Pfam" id="PF09838">
    <property type="entry name" value="DUF2065"/>
    <property type="match status" value="1"/>
</dbReference>
<dbReference type="PANTHER" id="PTHR38602">
    <property type="entry name" value="INNER MEMBRANE PROTEIN-RELATED"/>
    <property type="match status" value="1"/>
</dbReference>
<sequence length="85" mass="10017">MRKPGKARFFHVRRTGQIAERCMSFWHELIVAFCLLLVLEGILPFLYPQRWRRLVEQLATVDDRTLRICGLISMLAGTLLLYLVR</sequence>
<feature type="transmembrane region" description="Helical" evidence="1">
    <location>
        <begin position="21"/>
        <end position="45"/>
    </location>
</feature>
<accession>A0ABP8V677</accession>
<organism evidence="2 3">
    <name type="scientific">Kistimonas scapharcae</name>
    <dbReference type="NCBI Taxonomy" id="1036133"/>
    <lineage>
        <taxon>Bacteria</taxon>
        <taxon>Pseudomonadati</taxon>
        <taxon>Pseudomonadota</taxon>
        <taxon>Gammaproteobacteria</taxon>
        <taxon>Oceanospirillales</taxon>
        <taxon>Endozoicomonadaceae</taxon>
        <taxon>Kistimonas</taxon>
    </lineage>
</organism>
<name>A0ABP8V677_9GAMM</name>
<evidence type="ECO:0008006" key="4">
    <source>
        <dbReference type="Google" id="ProtNLM"/>
    </source>
</evidence>
<gene>
    <name evidence="2" type="ORF">GCM10023116_28530</name>
</gene>
<keyword evidence="3" id="KW-1185">Reference proteome</keyword>
<dbReference type="Proteomes" id="UP001500604">
    <property type="component" value="Unassembled WGS sequence"/>
</dbReference>
<keyword evidence="1" id="KW-0812">Transmembrane</keyword>
<evidence type="ECO:0000313" key="3">
    <source>
        <dbReference type="Proteomes" id="UP001500604"/>
    </source>
</evidence>
<dbReference type="PANTHER" id="PTHR38602:SF1">
    <property type="entry name" value="INNER MEMBRANE PROTEIN"/>
    <property type="match status" value="1"/>
</dbReference>
<comment type="caution">
    <text evidence="2">The sequence shown here is derived from an EMBL/GenBank/DDBJ whole genome shotgun (WGS) entry which is preliminary data.</text>
</comment>
<protein>
    <recommendedName>
        <fullName evidence="4">DUF2065 domain-containing protein</fullName>
    </recommendedName>
</protein>
<keyword evidence="1" id="KW-1133">Transmembrane helix</keyword>
<evidence type="ECO:0000313" key="2">
    <source>
        <dbReference type="EMBL" id="GAA4650570.1"/>
    </source>
</evidence>
<dbReference type="InterPro" id="IPR019201">
    <property type="entry name" value="DUF2065"/>
</dbReference>